<name>M7BAZ7_CHEMY</name>
<organism evidence="2 3">
    <name type="scientific">Chelonia mydas</name>
    <name type="common">Green sea-turtle</name>
    <name type="synonym">Chelonia agassizi</name>
    <dbReference type="NCBI Taxonomy" id="8469"/>
    <lineage>
        <taxon>Eukaryota</taxon>
        <taxon>Metazoa</taxon>
        <taxon>Chordata</taxon>
        <taxon>Craniata</taxon>
        <taxon>Vertebrata</taxon>
        <taxon>Euteleostomi</taxon>
        <taxon>Archelosauria</taxon>
        <taxon>Testudinata</taxon>
        <taxon>Testudines</taxon>
        <taxon>Cryptodira</taxon>
        <taxon>Durocryptodira</taxon>
        <taxon>Americhelydia</taxon>
        <taxon>Chelonioidea</taxon>
        <taxon>Cheloniidae</taxon>
        <taxon>Chelonia</taxon>
    </lineage>
</organism>
<protein>
    <submittedName>
        <fullName evidence="2">Uncharacterized protein</fullName>
    </submittedName>
</protein>
<evidence type="ECO:0000313" key="2">
    <source>
        <dbReference type="EMBL" id="EMP25392.1"/>
    </source>
</evidence>
<reference evidence="3" key="1">
    <citation type="journal article" date="2013" name="Nat. Genet.">
        <title>The draft genomes of soft-shell turtle and green sea turtle yield insights into the development and evolution of the turtle-specific body plan.</title>
        <authorList>
            <person name="Wang Z."/>
            <person name="Pascual-Anaya J."/>
            <person name="Zadissa A."/>
            <person name="Li W."/>
            <person name="Niimura Y."/>
            <person name="Huang Z."/>
            <person name="Li C."/>
            <person name="White S."/>
            <person name="Xiong Z."/>
            <person name="Fang D."/>
            <person name="Wang B."/>
            <person name="Ming Y."/>
            <person name="Chen Y."/>
            <person name="Zheng Y."/>
            <person name="Kuraku S."/>
            <person name="Pignatelli M."/>
            <person name="Herrero J."/>
            <person name="Beal K."/>
            <person name="Nozawa M."/>
            <person name="Li Q."/>
            <person name="Wang J."/>
            <person name="Zhang H."/>
            <person name="Yu L."/>
            <person name="Shigenobu S."/>
            <person name="Wang J."/>
            <person name="Liu J."/>
            <person name="Flicek P."/>
            <person name="Searle S."/>
            <person name="Wang J."/>
            <person name="Kuratani S."/>
            <person name="Yin Y."/>
            <person name="Aken B."/>
            <person name="Zhang G."/>
            <person name="Irie N."/>
        </authorList>
    </citation>
    <scope>NUCLEOTIDE SEQUENCE [LARGE SCALE GENOMIC DNA]</scope>
</reference>
<feature type="compositionally biased region" description="Polar residues" evidence="1">
    <location>
        <begin position="86"/>
        <end position="95"/>
    </location>
</feature>
<gene>
    <name evidence="2" type="ORF">UY3_17535</name>
</gene>
<evidence type="ECO:0000256" key="1">
    <source>
        <dbReference type="SAM" id="MobiDB-lite"/>
    </source>
</evidence>
<evidence type="ECO:0000313" key="3">
    <source>
        <dbReference type="Proteomes" id="UP000031443"/>
    </source>
</evidence>
<proteinExistence type="predicted"/>
<feature type="compositionally biased region" description="Basic and acidic residues" evidence="1">
    <location>
        <begin position="96"/>
        <end position="105"/>
    </location>
</feature>
<sequence length="171" mass="18930">MRKANHCSGDAPMSCQFYKELDVILGGNPTSTVKYPVDTSLAHVPVESGPSQEEAILEKEGEREPEADDNLEVRDACIQELFSTLEEPSQSQQSDLGERKQERRPLTVCDLAQRRAESLKTPPQARKKVQAHTLVPEALLRSKGEAARSGEQAQRRYYGACSNNNGDIAFT</sequence>
<feature type="region of interest" description="Disordered" evidence="1">
    <location>
        <begin position="43"/>
        <end position="108"/>
    </location>
</feature>
<keyword evidence="3" id="KW-1185">Reference proteome</keyword>
<dbReference type="AlphaFoldDB" id="M7BAZ7"/>
<accession>M7BAZ7</accession>
<dbReference type="EMBL" id="KB590660">
    <property type="protein sequence ID" value="EMP25392.1"/>
    <property type="molecule type" value="Genomic_DNA"/>
</dbReference>
<dbReference type="Proteomes" id="UP000031443">
    <property type="component" value="Unassembled WGS sequence"/>
</dbReference>